<sequence>MSIHWFVIISPTQGFPMLPFLSALSVYFTSTISSCVKRYLLHSSSFQYQWCWELTHPNHARNKRGKGLRGNKNGGYQF</sequence>
<feature type="region of interest" description="Disordered" evidence="1">
    <location>
        <begin position="59"/>
        <end position="78"/>
    </location>
</feature>
<comment type="caution">
    <text evidence="2">The sequence shown here is derived from an EMBL/GenBank/DDBJ whole genome shotgun (WGS) entry which is preliminary data.</text>
</comment>
<dbReference type="Proteomes" id="UP000250321">
    <property type="component" value="Unassembled WGS sequence"/>
</dbReference>
<accession>A0A314UJZ1</accession>
<keyword evidence="3" id="KW-1185">Reference proteome</keyword>
<organism evidence="2 3">
    <name type="scientific">Prunus yedoensis var. nudiflora</name>
    <dbReference type="NCBI Taxonomy" id="2094558"/>
    <lineage>
        <taxon>Eukaryota</taxon>
        <taxon>Viridiplantae</taxon>
        <taxon>Streptophyta</taxon>
        <taxon>Embryophyta</taxon>
        <taxon>Tracheophyta</taxon>
        <taxon>Spermatophyta</taxon>
        <taxon>Magnoliopsida</taxon>
        <taxon>eudicotyledons</taxon>
        <taxon>Gunneridae</taxon>
        <taxon>Pentapetalae</taxon>
        <taxon>rosids</taxon>
        <taxon>fabids</taxon>
        <taxon>Rosales</taxon>
        <taxon>Rosaceae</taxon>
        <taxon>Amygdaloideae</taxon>
        <taxon>Amygdaleae</taxon>
        <taxon>Prunus</taxon>
    </lineage>
</organism>
<evidence type="ECO:0000313" key="2">
    <source>
        <dbReference type="EMBL" id="PQM37827.1"/>
    </source>
</evidence>
<gene>
    <name evidence="2" type="ORF">Pyn_32361</name>
</gene>
<protein>
    <submittedName>
        <fullName evidence="2">Uncharacterized protein</fullName>
    </submittedName>
</protein>
<dbReference type="EMBL" id="PJQY01003390">
    <property type="protein sequence ID" value="PQM37827.1"/>
    <property type="molecule type" value="Genomic_DNA"/>
</dbReference>
<evidence type="ECO:0000313" key="3">
    <source>
        <dbReference type="Proteomes" id="UP000250321"/>
    </source>
</evidence>
<reference evidence="2 3" key="1">
    <citation type="submission" date="2018-02" db="EMBL/GenBank/DDBJ databases">
        <title>Draft genome of wild Prunus yedoensis var. nudiflora.</title>
        <authorList>
            <person name="Baek S."/>
            <person name="Kim J.-H."/>
            <person name="Choi K."/>
            <person name="Kim G.-B."/>
            <person name="Cho A."/>
            <person name="Jang H."/>
            <person name="Shin C.-H."/>
            <person name="Yu H.-J."/>
            <person name="Mun J.-H."/>
        </authorList>
    </citation>
    <scope>NUCLEOTIDE SEQUENCE [LARGE SCALE GENOMIC DNA]</scope>
    <source>
        <strain evidence="3">cv. Jeju island</strain>
        <tissue evidence="2">Leaf</tissue>
    </source>
</reference>
<name>A0A314UJZ1_PRUYE</name>
<evidence type="ECO:0000256" key="1">
    <source>
        <dbReference type="SAM" id="MobiDB-lite"/>
    </source>
</evidence>
<dbReference type="AlphaFoldDB" id="A0A314UJZ1"/>
<proteinExistence type="predicted"/>
<feature type="compositionally biased region" description="Basic residues" evidence="1">
    <location>
        <begin position="59"/>
        <end position="69"/>
    </location>
</feature>